<keyword evidence="5" id="KW-0732">Signal</keyword>
<dbReference type="KEGG" id="dosa:Os02g0294600"/>
<reference evidence="7" key="2">
    <citation type="journal article" date="2008" name="Nucleic Acids Res.">
        <title>The rice annotation project database (RAP-DB): 2008 update.</title>
        <authorList>
            <consortium name="The rice annotation project (RAP)"/>
        </authorList>
    </citation>
    <scope>GENOME REANNOTATION</scope>
    <source>
        <strain evidence="7">cv. Nipponbare</strain>
    </source>
</reference>
<protein>
    <submittedName>
        <fullName evidence="6">Os02g0294600 protein</fullName>
    </submittedName>
</protein>
<proteinExistence type="predicted"/>
<dbReference type="InterPro" id="IPR015943">
    <property type="entry name" value="WD40/YVTN_repeat-like_dom_sf"/>
</dbReference>
<reference evidence="6 7" key="1">
    <citation type="journal article" date="2005" name="Nature">
        <title>The map-based sequence of the rice genome.</title>
        <authorList>
            <consortium name="International rice genome sequencing project (IRGSP)"/>
            <person name="Matsumoto T."/>
            <person name="Wu J."/>
            <person name="Kanamori H."/>
            <person name="Katayose Y."/>
            <person name="Fujisawa M."/>
            <person name="Namiki N."/>
            <person name="Mizuno H."/>
            <person name="Yamamoto K."/>
            <person name="Antonio B.A."/>
            <person name="Baba T."/>
            <person name="Sakata K."/>
            <person name="Nagamura Y."/>
            <person name="Aoki H."/>
            <person name="Arikawa K."/>
            <person name="Arita K."/>
            <person name="Bito T."/>
            <person name="Chiden Y."/>
            <person name="Fujitsuka N."/>
            <person name="Fukunaka R."/>
            <person name="Hamada M."/>
            <person name="Harada C."/>
            <person name="Hayashi A."/>
            <person name="Hijishita S."/>
            <person name="Honda M."/>
            <person name="Hosokawa S."/>
            <person name="Ichikawa Y."/>
            <person name="Idonuma A."/>
            <person name="Iijima M."/>
            <person name="Ikeda M."/>
            <person name="Ikeno M."/>
            <person name="Ito K."/>
            <person name="Ito S."/>
            <person name="Ito T."/>
            <person name="Ito Y."/>
            <person name="Ito Y."/>
            <person name="Iwabuchi A."/>
            <person name="Kamiya K."/>
            <person name="Karasawa W."/>
            <person name="Kurita K."/>
            <person name="Katagiri S."/>
            <person name="Kikuta A."/>
            <person name="Kobayashi H."/>
            <person name="Kobayashi N."/>
            <person name="Machita K."/>
            <person name="Maehara T."/>
            <person name="Masukawa M."/>
            <person name="Mizubayashi T."/>
            <person name="Mukai Y."/>
            <person name="Nagasaki H."/>
            <person name="Nagata Y."/>
            <person name="Naito S."/>
            <person name="Nakashima M."/>
            <person name="Nakama Y."/>
            <person name="Nakamichi Y."/>
            <person name="Nakamura M."/>
            <person name="Meguro A."/>
            <person name="Negishi M."/>
            <person name="Ohta I."/>
            <person name="Ohta T."/>
            <person name="Okamoto M."/>
            <person name="Ono N."/>
            <person name="Saji S."/>
            <person name="Sakaguchi M."/>
            <person name="Sakai K."/>
            <person name="Shibata M."/>
            <person name="Shimokawa T."/>
            <person name="Song J."/>
            <person name="Takazaki Y."/>
            <person name="Terasawa K."/>
            <person name="Tsugane M."/>
            <person name="Tsuji K."/>
            <person name="Ueda S."/>
            <person name="Waki K."/>
            <person name="Yamagata H."/>
            <person name="Yamamoto M."/>
            <person name="Yamamoto S."/>
            <person name="Yamane H."/>
            <person name="Yoshiki S."/>
            <person name="Yoshihara R."/>
            <person name="Yukawa K."/>
            <person name="Zhong H."/>
            <person name="Yano M."/>
            <person name="Yuan Q."/>
            <person name="Ouyang S."/>
            <person name="Liu J."/>
            <person name="Jones K.M."/>
            <person name="Gansberger K."/>
            <person name="Moffat K."/>
            <person name="Hill J."/>
            <person name="Bera J."/>
            <person name="Fadrosh D."/>
            <person name="Jin S."/>
            <person name="Johri S."/>
            <person name="Kim M."/>
            <person name="Overton L."/>
            <person name="Reardon M."/>
            <person name="Tsitrin T."/>
            <person name="Vuong H."/>
            <person name="Weaver B."/>
            <person name="Ciecko A."/>
            <person name="Tallon L."/>
            <person name="Jackson J."/>
            <person name="Pai G."/>
            <person name="Aken S.V."/>
            <person name="Utterback T."/>
            <person name="Reidmuller S."/>
            <person name="Feldblyum T."/>
            <person name="Hsiao J."/>
            <person name="Zismann V."/>
            <person name="Iobst S."/>
            <person name="de Vazeille A.R."/>
            <person name="Buell C.R."/>
            <person name="Ying K."/>
            <person name="Li Y."/>
            <person name="Lu T."/>
            <person name="Huang Y."/>
            <person name="Zhao Q."/>
            <person name="Feng Q."/>
            <person name="Zhang L."/>
            <person name="Zhu J."/>
            <person name="Weng Q."/>
            <person name="Mu J."/>
            <person name="Lu Y."/>
            <person name="Fan D."/>
            <person name="Liu Y."/>
            <person name="Guan J."/>
            <person name="Zhang Y."/>
            <person name="Yu S."/>
            <person name="Liu X."/>
            <person name="Zhang Y."/>
            <person name="Hong G."/>
            <person name="Han B."/>
            <person name="Choisne N."/>
            <person name="Demange N."/>
            <person name="Orjeda G."/>
            <person name="Samain S."/>
            <person name="Cattolico L."/>
            <person name="Pelletier E."/>
            <person name="Couloux A."/>
            <person name="Segurens B."/>
            <person name="Wincker P."/>
            <person name="D'Hont A."/>
            <person name="Scarpelli C."/>
            <person name="Weissenbach J."/>
            <person name="Salanoubat M."/>
            <person name="Quetier F."/>
            <person name="Yu Y."/>
            <person name="Kim H.R."/>
            <person name="Rambo T."/>
            <person name="Currie J."/>
            <person name="Collura K."/>
            <person name="Luo M."/>
            <person name="Yang T."/>
            <person name="Ammiraju J.S.S."/>
            <person name="Engler F."/>
            <person name="Soderlund C."/>
            <person name="Wing R.A."/>
            <person name="Palmer L.E."/>
            <person name="de la Bastide M."/>
            <person name="Spiegel L."/>
            <person name="Nascimento L."/>
            <person name="Zutavern T."/>
            <person name="O'Shaughnessy A."/>
            <person name="Dike S."/>
            <person name="Dedhia N."/>
            <person name="Preston R."/>
            <person name="Balija V."/>
            <person name="McCombie W.R."/>
            <person name="Chow T."/>
            <person name="Chen H."/>
            <person name="Chung M."/>
            <person name="Chen C."/>
            <person name="Shaw J."/>
            <person name="Wu H."/>
            <person name="Hsiao K."/>
            <person name="Chao Y."/>
            <person name="Chu M."/>
            <person name="Cheng C."/>
            <person name="Hour A."/>
            <person name="Lee P."/>
            <person name="Lin S."/>
            <person name="Lin Y."/>
            <person name="Liou J."/>
            <person name="Liu S."/>
            <person name="Hsing Y."/>
            <person name="Raghuvanshi S."/>
            <person name="Mohanty A."/>
            <person name="Bharti A.K."/>
            <person name="Gaur A."/>
            <person name="Gupta V."/>
            <person name="Kumar D."/>
            <person name="Ravi V."/>
            <person name="Vij S."/>
            <person name="Kapur A."/>
            <person name="Khurana P."/>
            <person name="Khurana P."/>
            <person name="Khurana J.P."/>
            <person name="Tyagi A.K."/>
            <person name="Gaikwad K."/>
            <person name="Singh A."/>
            <person name="Dalal V."/>
            <person name="Srivastava S."/>
            <person name="Dixit A."/>
            <person name="Pal A.K."/>
            <person name="Ghazi I.A."/>
            <person name="Yadav M."/>
            <person name="Pandit A."/>
            <person name="Bhargava A."/>
            <person name="Sureshbabu K."/>
            <person name="Batra K."/>
            <person name="Sharma T.R."/>
            <person name="Mohapatra T."/>
            <person name="Singh N.K."/>
            <person name="Messing J."/>
            <person name="Nelson A.B."/>
            <person name="Fuks G."/>
            <person name="Kavchok S."/>
            <person name="Keizer G."/>
            <person name="Linton E."/>
            <person name="Llaca V."/>
            <person name="Song R."/>
            <person name="Tanyolac B."/>
            <person name="Young S."/>
            <person name="Ho-Il K."/>
            <person name="Hahn J.H."/>
            <person name="Sangsakoo G."/>
            <person name="Vanavichit A."/>
            <person name="de Mattos Luiz.A.T."/>
            <person name="Zimmer P.D."/>
            <person name="Malone G."/>
            <person name="Dellagostin O."/>
            <person name="de Oliveira A.C."/>
            <person name="Bevan M."/>
            <person name="Bancroft I."/>
            <person name="Minx P."/>
            <person name="Cordum H."/>
            <person name="Wilson R."/>
            <person name="Cheng Z."/>
            <person name="Jin W."/>
            <person name="Jiang J."/>
            <person name="Leong S.A."/>
            <person name="Iwama H."/>
            <person name="Gojobori T."/>
            <person name="Itoh T."/>
            <person name="Niimura Y."/>
            <person name="Fujii Y."/>
            <person name="Habara T."/>
            <person name="Sakai H."/>
            <person name="Sato Y."/>
            <person name="Wilson G."/>
            <person name="Kumar K."/>
            <person name="McCouch S."/>
            <person name="Juretic N."/>
            <person name="Hoen D."/>
            <person name="Wright S."/>
            <person name="Bruskiewich R."/>
            <person name="Bureau T."/>
            <person name="Miyao A."/>
            <person name="Hirochika H."/>
            <person name="Nishikawa T."/>
            <person name="Kadowaki K."/>
            <person name="Sugiura M."/>
            <person name="Burr B."/>
            <person name="Sasaki T."/>
        </authorList>
    </citation>
    <scope>NUCLEOTIDE SEQUENCE [LARGE SCALE GENOMIC DNA]</scope>
    <source>
        <strain evidence="7">cv. Nipponbare</strain>
    </source>
</reference>
<keyword evidence="2" id="KW-0677">Repeat</keyword>
<dbReference type="InterPro" id="IPR036322">
    <property type="entry name" value="WD40_repeat_dom_sf"/>
</dbReference>
<dbReference type="Proteomes" id="UP000000763">
    <property type="component" value="Chromosome 2"/>
</dbReference>
<gene>
    <name evidence="6" type="ordered locus">Os02g0294600</name>
</gene>
<feature type="chain" id="PRO_5002978674" evidence="5">
    <location>
        <begin position="20"/>
        <end position="119"/>
    </location>
</feature>
<dbReference type="InterPro" id="IPR051350">
    <property type="entry name" value="WD_repeat-ST_regulator"/>
</dbReference>
<accession>C7IYC8</accession>
<dbReference type="InterPro" id="IPR001680">
    <property type="entry name" value="WD40_rpt"/>
</dbReference>
<dbReference type="SUPFAM" id="SSF50978">
    <property type="entry name" value="WD40 repeat-like"/>
    <property type="match status" value="1"/>
</dbReference>
<dbReference type="PANTHER" id="PTHR22838">
    <property type="entry name" value="WD REPEAT PROTEIN 26-RELATED"/>
    <property type="match status" value="1"/>
</dbReference>
<sequence length="119" mass="12745">IVTHLFLSSASIYLVLSSATSVTSKSGIIFLLQIYIWHRATGDLIETLPGHTGTVNCVSWNPANPHMLASASDDHTIRIWGLKKANLKRKDVGSSNGIYANGNTPSNGVVHQCNGNSSK</sequence>
<dbReference type="Gene3D" id="2.130.10.10">
    <property type="entry name" value="YVTN repeat-like/Quinoprotein amine dehydrogenase"/>
    <property type="match status" value="1"/>
</dbReference>
<dbReference type="Pfam" id="PF00400">
    <property type="entry name" value="WD40"/>
    <property type="match status" value="1"/>
</dbReference>
<feature type="signal peptide" evidence="5">
    <location>
        <begin position="1"/>
        <end position="19"/>
    </location>
</feature>
<dbReference type="SMART" id="SM00320">
    <property type="entry name" value="WD40"/>
    <property type="match status" value="1"/>
</dbReference>
<dbReference type="PROSITE" id="PS50294">
    <property type="entry name" value="WD_REPEATS_REGION"/>
    <property type="match status" value="1"/>
</dbReference>
<dbReference type="PROSITE" id="PS50082">
    <property type="entry name" value="WD_REPEATS_2"/>
    <property type="match status" value="1"/>
</dbReference>
<evidence type="ECO:0000256" key="2">
    <source>
        <dbReference type="ARBA" id="ARBA00022737"/>
    </source>
</evidence>
<dbReference type="PANTHER" id="PTHR22838:SF0">
    <property type="entry name" value="WD REPEAT-CONTAINING PROTEIN 26"/>
    <property type="match status" value="1"/>
</dbReference>
<feature type="non-terminal residue" evidence="6">
    <location>
        <position position="1"/>
    </location>
</feature>
<evidence type="ECO:0000313" key="7">
    <source>
        <dbReference type="Proteomes" id="UP000000763"/>
    </source>
</evidence>
<evidence type="ECO:0000256" key="3">
    <source>
        <dbReference type="PROSITE-ProRule" id="PRU00221"/>
    </source>
</evidence>
<evidence type="ECO:0000256" key="4">
    <source>
        <dbReference type="SAM" id="MobiDB-lite"/>
    </source>
</evidence>
<feature type="repeat" description="WD" evidence="3">
    <location>
        <begin position="48"/>
        <end position="90"/>
    </location>
</feature>
<keyword evidence="1 3" id="KW-0853">WD repeat</keyword>
<dbReference type="EMBL" id="AP008208">
    <property type="protein sequence ID" value="BAH91637.1"/>
    <property type="molecule type" value="Genomic_DNA"/>
</dbReference>
<evidence type="ECO:0000313" key="6">
    <source>
        <dbReference type="EMBL" id="BAH91637.1"/>
    </source>
</evidence>
<dbReference type="AlphaFoldDB" id="C7IYC8"/>
<name>C7IYC8_ORYSJ</name>
<evidence type="ECO:0000256" key="5">
    <source>
        <dbReference type="SAM" id="SignalP"/>
    </source>
</evidence>
<feature type="region of interest" description="Disordered" evidence="4">
    <location>
        <begin position="98"/>
        <end position="119"/>
    </location>
</feature>
<evidence type="ECO:0000256" key="1">
    <source>
        <dbReference type="ARBA" id="ARBA00022574"/>
    </source>
</evidence>
<organism evidence="6 7">
    <name type="scientific">Oryza sativa subsp. japonica</name>
    <name type="common">Rice</name>
    <dbReference type="NCBI Taxonomy" id="39947"/>
    <lineage>
        <taxon>Eukaryota</taxon>
        <taxon>Viridiplantae</taxon>
        <taxon>Streptophyta</taxon>
        <taxon>Embryophyta</taxon>
        <taxon>Tracheophyta</taxon>
        <taxon>Spermatophyta</taxon>
        <taxon>Magnoliopsida</taxon>
        <taxon>Liliopsida</taxon>
        <taxon>Poales</taxon>
        <taxon>Poaceae</taxon>
        <taxon>BOP clade</taxon>
        <taxon>Oryzoideae</taxon>
        <taxon>Oryzeae</taxon>
        <taxon>Oryzinae</taxon>
        <taxon>Oryza</taxon>
        <taxon>Oryza sativa</taxon>
    </lineage>
</organism>